<protein>
    <submittedName>
        <fullName evidence="1">Phosphopyruvate hydratase</fullName>
        <ecNumber evidence="1">4.2.1.11</ecNumber>
    </submittedName>
</protein>
<dbReference type="EC" id="4.2.1.11" evidence="1"/>
<comment type="caution">
    <text evidence="1">The sequence shown here is derived from an EMBL/GenBank/DDBJ whole genome shotgun (WGS) entry which is preliminary data.</text>
</comment>
<organism evidence="1 2">
    <name type="scientific">Candidatus Aramenus sulfurataquae</name>
    <dbReference type="NCBI Taxonomy" id="1326980"/>
    <lineage>
        <taxon>Archaea</taxon>
        <taxon>Thermoproteota</taxon>
        <taxon>Thermoprotei</taxon>
        <taxon>Sulfolobales</taxon>
        <taxon>Sulfolobaceae</taxon>
        <taxon>Candidatus Aramenus</taxon>
    </lineage>
</organism>
<name>A0ACC6TNR7_9CREN</name>
<accession>A0ACC6TNR7</accession>
<dbReference type="Proteomes" id="UP000053480">
    <property type="component" value="Unassembled WGS sequence"/>
</dbReference>
<proteinExistence type="predicted"/>
<gene>
    <name evidence="1" type="primary">eno</name>
    <name evidence="1" type="ORF">TQ35_0004905</name>
</gene>
<sequence>MSSGFEIKKVEAMEILDSRGNFTVRTFVTTKAGIRDFGDAPAGASRGIREAVELRDEDGGVRKAVESVNYYINYALHGMDVRYQKDVDLTMIKLDGTENKSRLGGNSIISTSIAVAKTAARALGVEVFEYIGGFRNHTIPVPLLNILNGGKHAGNQLKIQEFIVIPLGFDSLKEALKASTAVYKTLKNLITERYGKIYTALGDEGGISPPLSKTVDALDFIYTAVKNSGYEDKIYLGMDAAASEFYNERENVYEIDGSKKTPDEMIDFYKDLADAYPILYLEDPFNENDFERFSVLQSKLKKVIVTGDDLYTTNAKYLKKGIEAKSTTGVIVKLNQVGTVTETLEFFDLARENSIKTVVSHRSGETEDNFIADMAVGLNSDFIKTGAPARGERTSKYNRLLEIEKEYGFRYKRV</sequence>
<dbReference type="EMBL" id="JZWS03000005">
    <property type="protein sequence ID" value="MEW9491526.1"/>
    <property type="molecule type" value="Genomic_DNA"/>
</dbReference>
<reference evidence="1" key="1">
    <citation type="submission" date="2024-07" db="EMBL/GenBank/DDBJ databases">
        <title>Metagenome and Metagenome-Assembled Genomes of Archaea from a hot spring from the geothermal field of Los Azufres, Mexico.</title>
        <authorList>
            <person name="Marin-Paredes R."/>
            <person name="Martinez-Romero E."/>
            <person name="Servin-Garciduenas L.E."/>
        </authorList>
    </citation>
    <scope>NUCLEOTIDE SEQUENCE</scope>
    <source>
        <strain evidence="1">AZ1-454</strain>
    </source>
</reference>
<evidence type="ECO:0000313" key="2">
    <source>
        <dbReference type="Proteomes" id="UP000053480"/>
    </source>
</evidence>
<evidence type="ECO:0000313" key="1">
    <source>
        <dbReference type="EMBL" id="MEW9491526.1"/>
    </source>
</evidence>
<keyword evidence="1" id="KW-0456">Lyase</keyword>